<dbReference type="GO" id="GO:0052861">
    <property type="term" value="F:endo-1,3(4)-beta-glucanase activity"/>
    <property type="evidence" value="ECO:0007669"/>
    <property type="project" value="UniProtKB-EC"/>
</dbReference>
<organism evidence="8 9">
    <name type="scientific">Elsinoe ampelina</name>
    <dbReference type="NCBI Taxonomy" id="302913"/>
    <lineage>
        <taxon>Eukaryota</taxon>
        <taxon>Fungi</taxon>
        <taxon>Dikarya</taxon>
        <taxon>Ascomycota</taxon>
        <taxon>Pezizomycotina</taxon>
        <taxon>Dothideomycetes</taxon>
        <taxon>Dothideomycetidae</taxon>
        <taxon>Myriangiales</taxon>
        <taxon>Elsinoaceae</taxon>
        <taxon>Elsinoe</taxon>
    </lineage>
</organism>
<dbReference type="SUPFAM" id="SSF49899">
    <property type="entry name" value="Concanavalin A-like lectins/glucanases"/>
    <property type="match status" value="1"/>
</dbReference>
<evidence type="ECO:0000256" key="3">
    <source>
        <dbReference type="ARBA" id="ARBA00012599"/>
    </source>
</evidence>
<keyword evidence="6" id="KW-0732">Signal</keyword>
<feature type="signal peptide" evidence="6">
    <location>
        <begin position="1"/>
        <end position="22"/>
    </location>
</feature>
<feature type="domain" description="GH16" evidence="7">
    <location>
        <begin position="29"/>
        <end position="339"/>
    </location>
</feature>
<keyword evidence="5" id="KW-0326">Glycosidase</keyword>
<dbReference type="GO" id="GO:0009251">
    <property type="term" value="P:glucan catabolic process"/>
    <property type="evidence" value="ECO:0007669"/>
    <property type="project" value="TreeGrafter"/>
</dbReference>
<dbReference type="CDD" id="cd02181">
    <property type="entry name" value="GH16_fungal_Lam16A_glucanase"/>
    <property type="match status" value="1"/>
</dbReference>
<keyword evidence="9" id="KW-1185">Reference proteome</keyword>
<dbReference type="Pfam" id="PF26113">
    <property type="entry name" value="GH16_XgeA"/>
    <property type="match status" value="1"/>
</dbReference>
<dbReference type="InterPro" id="IPR013320">
    <property type="entry name" value="ConA-like_dom_sf"/>
</dbReference>
<dbReference type="PROSITE" id="PS51762">
    <property type="entry name" value="GH16_2"/>
    <property type="match status" value="1"/>
</dbReference>
<evidence type="ECO:0000256" key="1">
    <source>
        <dbReference type="ARBA" id="ARBA00000124"/>
    </source>
</evidence>
<keyword evidence="4" id="KW-0378">Hydrolase</keyword>
<evidence type="ECO:0000313" key="8">
    <source>
        <dbReference type="EMBL" id="KAF2221715.1"/>
    </source>
</evidence>
<proteinExistence type="inferred from homology"/>
<sequence>MRTDSLLLRQITLSYLLLSTSAQSVSGATHFVGYGLPGGKYELIDNYAPSIFLQKFNYYSGPDPTYGHVQYVPEAVAVQNGYSTTNPNNVVLSVDTTNRFPRGGPGRPSVRLISDNTYTHGLFILDAAHMPWGCGTWPAFWLLGPNWPYNGEVDIIEGVHTSNDNSMSLHTSAGCTIAGSGATGTFQTSNCDQAANGNTGCGFRANRANNPNNFGDEFNSNGGGMYVTEWTSNYIQIWFFPRNRIPTSISQGAPNITEFGQPTALFQGCNIDRYFNNHSMVINTDFCGSWAGNVYNQFPNCPQNPSISGWDACVDYVGNNPQAFQDAYWQINSIQVYQM</sequence>
<evidence type="ECO:0000259" key="7">
    <source>
        <dbReference type="PROSITE" id="PS51762"/>
    </source>
</evidence>
<protein>
    <recommendedName>
        <fullName evidence="3">endo-1,3(4)-beta-glucanase</fullName>
        <ecNumber evidence="3">3.2.1.6</ecNumber>
    </recommendedName>
</protein>
<dbReference type="EMBL" id="ML992509">
    <property type="protein sequence ID" value="KAF2221715.1"/>
    <property type="molecule type" value="Genomic_DNA"/>
</dbReference>
<evidence type="ECO:0000256" key="2">
    <source>
        <dbReference type="ARBA" id="ARBA00006865"/>
    </source>
</evidence>
<reference evidence="9" key="1">
    <citation type="journal article" date="2020" name="Stud. Mycol.">
        <title>101 Dothideomycetes genomes: A test case for predicting lifestyles and emergence of pathogens.</title>
        <authorList>
            <person name="Haridas S."/>
            <person name="Albert R."/>
            <person name="Binder M."/>
            <person name="Bloem J."/>
            <person name="LaButti K."/>
            <person name="Salamov A."/>
            <person name="Andreopoulos B."/>
            <person name="Baker S."/>
            <person name="Barry K."/>
            <person name="Bills G."/>
            <person name="Bluhm B."/>
            <person name="Cannon C."/>
            <person name="Castanera R."/>
            <person name="Culley D."/>
            <person name="Daum C."/>
            <person name="Ezra D."/>
            <person name="Gonzalez J."/>
            <person name="Henrissat B."/>
            <person name="Kuo A."/>
            <person name="Liang C."/>
            <person name="Lipzen A."/>
            <person name="Lutzoni F."/>
            <person name="Magnuson J."/>
            <person name="Mondo S."/>
            <person name="Nolan M."/>
            <person name="Ohm R."/>
            <person name="Pangilinan J."/>
            <person name="Park H.-J."/>
            <person name="Ramirez L."/>
            <person name="Alfaro M."/>
            <person name="Sun H."/>
            <person name="Tritt A."/>
            <person name="Yoshinaga Y."/>
            <person name="Zwiers L.-H."/>
            <person name="Turgeon B."/>
            <person name="Goodwin S."/>
            <person name="Spatafora J."/>
            <person name="Crous P."/>
            <person name="Grigoriev I."/>
        </authorList>
    </citation>
    <scope>NUCLEOTIDE SEQUENCE [LARGE SCALE GENOMIC DNA]</scope>
    <source>
        <strain evidence="9">CECT 20119</strain>
    </source>
</reference>
<dbReference type="AlphaFoldDB" id="A0A6A6G7H2"/>
<evidence type="ECO:0000256" key="5">
    <source>
        <dbReference type="ARBA" id="ARBA00023295"/>
    </source>
</evidence>
<evidence type="ECO:0000313" key="9">
    <source>
        <dbReference type="Proteomes" id="UP000799538"/>
    </source>
</evidence>
<dbReference type="PANTHER" id="PTHR10963:SF24">
    <property type="entry name" value="GLYCOSIDASE C21B10.07-RELATED"/>
    <property type="match status" value="1"/>
</dbReference>
<comment type="similarity">
    <text evidence="2">Belongs to the glycosyl hydrolase 16 family.</text>
</comment>
<dbReference type="OrthoDB" id="192832at2759"/>
<evidence type="ECO:0000256" key="4">
    <source>
        <dbReference type="ARBA" id="ARBA00022801"/>
    </source>
</evidence>
<dbReference type="InterPro" id="IPR000757">
    <property type="entry name" value="Beta-glucanase-like"/>
</dbReference>
<dbReference type="InterPro" id="IPR050546">
    <property type="entry name" value="Glycosyl_Hydrlase_16"/>
</dbReference>
<dbReference type="FunFam" id="2.60.120.200:FF:000114">
    <property type="entry name" value="Probable endo-1,3(4)-beta-glucanase NFIA_089530"/>
    <property type="match status" value="1"/>
</dbReference>
<dbReference type="EC" id="3.2.1.6" evidence="3"/>
<feature type="chain" id="PRO_5025405006" description="endo-1,3(4)-beta-glucanase" evidence="6">
    <location>
        <begin position="23"/>
        <end position="339"/>
    </location>
</feature>
<dbReference type="PANTHER" id="PTHR10963">
    <property type="entry name" value="GLYCOSYL HYDROLASE-RELATED"/>
    <property type="match status" value="1"/>
</dbReference>
<accession>A0A6A6G7H2</accession>
<feature type="non-terminal residue" evidence="8">
    <location>
        <position position="339"/>
    </location>
</feature>
<comment type="catalytic activity">
    <reaction evidence="1">
        <text>Endohydrolysis of (1-&gt;3)- or (1-&gt;4)-linkages in beta-D-glucans when the glucose residue whose reducing group is involved in the linkage to be hydrolyzed is itself substituted at C-3.</text>
        <dbReference type="EC" id="3.2.1.6"/>
    </reaction>
</comment>
<dbReference type="Gene3D" id="2.60.120.200">
    <property type="match status" value="1"/>
</dbReference>
<name>A0A6A6G7H2_9PEZI</name>
<evidence type="ECO:0000256" key="6">
    <source>
        <dbReference type="SAM" id="SignalP"/>
    </source>
</evidence>
<dbReference type="Proteomes" id="UP000799538">
    <property type="component" value="Unassembled WGS sequence"/>
</dbReference>
<gene>
    <name evidence="8" type="ORF">BDZ85DRAFT_200849</name>
</gene>